<dbReference type="PROSITE" id="PS00194">
    <property type="entry name" value="THIOREDOXIN_1"/>
    <property type="match status" value="1"/>
</dbReference>
<evidence type="ECO:0000256" key="2">
    <source>
        <dbReference type="ARBA" id="ARBA00022748"/>
    </source>
</evidence>
<dbReference type="PANTHER" id="PTHR42852:SF6">
    <property type="entry name" value="THIOL:DISULFIDE INTERCHANGE PROTEIN DSBE"/>
    <property type="match status" value="1"/>
</dbReference>
<dbReference type="Gene3D" id="3.40.30.10">
    <property type="entry name" value="Glutaredoxin"/>
    <property type="match status" value="1"/>
</dbReference>
<evidence type="ECO:0000256" key="3">
    <source>
        <dbReference type="ARBA" id="ARBA00023157"/>
    </source>
</evidence>
<dbReference type="Pfam" id="PF00578">
    <property type="entry name" value="AhpC-TSA"/>
    <property type="match status" value="1"/>
</dbReference>
<dbReference type="InterPro" id="IPR017937">
    <property type="entry name" value="Thioredoxin_CS"/>
</dbReference>
<keyword evidence="3" id="KW-1015">Disulfide bond</keyword>
<dbReference type="Pfam" id="PF14289">
    <property type="entry name" value="DUF4369"/>
    <property type="match status" value="1"/>
</dbReference>
<evidence type="ECO:0000259" key="5">
    <source>
        <dbReference type="PROSITE" id="PS51352"/>
    </source>
</evidence>
<dbReference type="EMBL" id="JAUOEM010000001">
    <property type="protein sequence ID" value="MDO5985814.1"/>
    <property type="molecule type" value="Genomic_DNA"/>
</dbReference>
<evidence type="ECO:0000256" key="4">
    <source>
        <dbReference type="ARBA" id="ARBA00023284"/>
    </source>
</evidence>
<keyword evidence="2" id="KW-0201">Cytochrome c-type biogenesis</keyword>
<keyword evidence="4" id="KW-0676">Redox-active center</keyword>
<dbReference type="RefSeq" id="WP_303280360.1">
    <property type="nucleotide sequence ID" value="NZ_BAABCZ010000016.1"/>
</dbReference>
<dbReference type="PROSITE" id="PS51352">
    <property type="entry name" value="THIOREDOXIN_2"/>
    <property type="match status" value="1"/>
</dbReference>
<protein>
    <submittedName>
        <fullName evidence="6">TlpA disulfide reductase family protein</fullName>
    </submittedName>
</protein>
<keyword evidence="7" id="KW-1185">Reference proteome</keyword>
<reference evidence="6" key="1">
    <citation type="submission" date="2023-07" db="EMBL/GenBank/DDBJ databases">
        <title>Two novel species in the genus Flavivirga.</title>
        <authorList>
            <person name="Kwon K."/>
        </authorList>
    </citation>
    <scope>NUCLEOTIDE SEQUENCE</scope>
    <source>
        <strain evidence="6">KACC 14157</strain>
    </source>
</reference>
<comment type="caution">
    <text evidence="6">The sequence shown here is derived from an EMBL/GenBank/DDBJ whole genome shotgun (WGS) entry which is preliminary data.</text>
</comment>
<feature type="domain" description="Thioredoxin" evidence="5">
    <location>
        <begin position="258"/>
        <end position="403"/>
    </location>
</feature>
<dbReference type="CDD" id="cd02966">
    <property type="entry name" value="TlpA_like_family"/>
    <property type="match status" value="1"/>
</dbReference>
<dbReference type="InterPro" id="IPR025380">
    <property type="entry name" value="DUF4369"/>
</dbReference>
<dbReference type="InterPro" id="IPR050553">
    <property type="entry name" value="Thioredoxin_ResA/DsbE_sf"/>
</dbReference>
<name>A0ABT8WVV3_9FLAO</name>
<accession>A0ABT8WVV3</accession>
<sequence length="403" mass="45725">MNISVFRLKIVAVLYIISSVALTGCKKELKHDGYTINGNVKGLDNGWVKLVETQGTRTSPKTLDSTEIVNGHFAFKGKVEVSDMVNLQINKKSTRFMLENSNITIEIDWSTVKPNDWEFTPEISGSKTHDEYSKMQEKAQTVLNDPKYTKLESLRDAYAKAKKSNDSKLLEEAMSLQKELAPLFEERNAKYVKVKHDYAISNPNSPVAVHVLGYQYTEGRMSKDELKTFYNLFSGDAKETAFYKGHMTKVYKDIFENLGVGNKAPDFTLNTIDGKPLALADVKAKYRLIDFWASWCVPCRKSFPHLKELRKKYGADNFEIVGVGTADIEDKWKKAIEEDKIPWIKLFDASPSKKGRAHYGPVAKNYGVPFLPTTFLVDENQTILLRNPTKEELDAKLVELLVK</sequence>
<dbReference type="SUPFAM" id="SSF52833">
    <property type="entry name" value="Thioredoxin-like"/>
    <property type="match status" value="1"/>
</dbReference>
<evidence type="ECO:0000256" key="1">
    <source>
        <dbReference type="ARBA" id="ARBA00004196"/>
    </source>
</evidence>
<proteinExistence type="predicted"/>
<dbReference type="InterPro" id="IPR000866">
    <property type="entry name" value="AhpC/TSA"/>
</dbReference>
<gene>
    <name evidence="6" type="ORF">Q4Q39_00220</name>
</gene>
<evidence type="ECO:0000313" key="7">
    <source>
        <dbReference type="Proteomes" id="UP001176891"/>
    </source>
</evidence>
<dbReference type="PROSITE" id="PS51257">
    <property type="entry name" value="PROKAR_LIPOPROTEIN"/>
    <property type="match status" value="1"/>
</dbReference>
<dbReference type="InterPro" id="IPR013766">
    <property type="entry name" value="Thioredoxin_domain"/>
</dbReference>
<evidence type="ECO:0000313" key="6">
    <source>
        <dbReference type="EMBL" id="MDO5985814.1"/>
    </source>
</evidence>
<organism evidence="6 7">
    <name type="scientific">Flavivirga amylovorans</name>
    <dbReference type="NCBI Taxonomy" id="870486"/>
    <lineage>
        <taxon>Bacteria</taxon>
        <taxon>Pseudomonadati</taxon>
        <taxon>Bacteroidota</taxon>
        <taxon>Flavobacteriia</taxon>
        <taxon>Flavobacteriales</taxon>
        <taxon>Flavobacteriaceae</taxon>
        <taxon>Flavivirga</taxon>
    </lineage>
</organism>
<comment type="subcellular location">
    <subcellularLocation>
        <location evidence="1">Cell envelope</location>
    </subcellularLocation>
</comment>
<dbReference type="Proteomes" id="UP001176891">
    <property type="component" value="Unassembled WGS sequence"/>
</dbReference>
<dbReference type="PANTHER" id="PTHR42852">
    <property type="entry name" value="THIOL:DISULFIDE INTERCHANGE PROTEIN DSBE"/>
    <property type="match status" value="1"/>
</dbReference>
<dbReference type="InterPro" id="IPR036249">
    <property type="entry name" value="Thioredoxin-like_sf"/>
</dbReference>